<accession>A0A7X2ZUI5</accession>
<proteinExistence type="predicted"/>
<dbReference type="EMBL" id="RCNR01000022">
    <property type="protein sequence ID" value="MUH36624.1"/>
    <property type="molecule type" value="Genomic_DNA"/>
</dbReference>
<organism evidence="2 3">
    <name type="scientific">Zobellia amurskyensis</name>
    <dbReference type="NCBI Taxonomy" id="248905"/>
    <lineage>
        <taxon>Bacteria</taxon>
        <taxon>Pseudomonadati</taxon>
        <taxon>Bacteroidota</taxon>
        <taxon>Flavobacteriia</taxon>
        <taxon>Flavobacteriales</taxon>
        <taxon>Flavobacteriaceae</taxon>
        <taxon>Zobellia</taxon>
    </lineage>
</organism>
<evidence type="ECO:0000313" key="2">
    <source>
        <dbReference type="EMBL" id="MUH36624.1"/>
    </source>
</evidence>
<keyword evidence="3" id="KW-1185">Reference proteome</keyword>
<dbReference type="RefSeq" id="WP_038238930.1">
    <property type="nucleotide sequence ID" value="NZ_RCNR01000022.1"/>
</dbReference>
<keyword evidence="1" id="KW-0732">Signal</keyword>
<protein>
    <submittedName>
        <fullName evidence="2">Uncharacterized protein</fullName>
    </submittedName>
</protein>
<reference evidence="2 3" key="1">
    <citation type="journal article" date="2019" name="Mar. Drugs">
        <title>Comparative Genomics and CAZyme Genome Repertoires of Marine Zobellia amurskyensis KMM 3526(T) and Zobellia laminariae KMM 3676(T).</title>
        <authorList>
            <person name="Chernysheva N."/>
            <person name="Bystritskaya E."/>
            <person name="Stenkova A."/>
            <person name="Golovkin I."/>
            <person name="Nedashkovskaya O."/>
            <person name="Isaeva M."/>
        </authorList>
    </citation>
    <scope>NUCLEOTIDE SEQUENCE [LARGE SCALE GENOMIC DNA]</scope>
    <source>
        <strain evidence="2 3">KMM 3526</strain>
    </source>
</reference>
<gene>
    <name evidence="2" type="ORF">D9O36_12295</name>
</gene>
<dbReference type="AlphaFoldDB" id="A0A7X2ZUI5"/>
<dbReference type="Proteomes" id="UP000540519">
    <property type="component" value="Unassembled WGS sequence"/>
</dbReference>
<dbReference type="OrthoDB" id="1179532at2"/>
<feature type="signal peptide" evidence="1">
    <location>
        <begin position="1"/>
        <end position="17"/>
    </location>
</feature>
<evidence type="ECO:0000256" key="1">
    <source>
        <dbReference type="SAM" id="SignalP"/>
    </source>
</evidence>
<comment type="caution">
    <text evidence="2">The sequence shown here is derived from an EMBL/GenBank/DDBJ whole genome shotgun (WGS) entry which is preliminary data.</text>
</comment>
<sequence>MKSFLTLLAVLNFGAYALVNTKVNVKNYVSEMGSVLAYSSCDFATTKKAEINTKNSLVRLYMFKENRVRKALAFNTQLDKLLLV</sequence>
<evidence type="ECO:0000313" key="3">
    <source>
        <dbReference type="Proteomes" id="UP000540519"/>
    </source>
</evidence>
<feature type="chain" id="PRO_5030509747" evidence="1">
    <location>
        <begin position="18"/>
        <end position="84"/>
    </location>
</feature>
<name>A0A7X2ZUI5_9FLAO</name>